<evidence type="ECO:0000313" key="2">
    <source>
        <dbReference type="Proteomes" id="UP000824090"/>
    </source>
</evidence>
<dbReference type="AlphaFoldDB" id="A0A9D1L4R5"/>
<dbReference type="Proteomes" id="UP000824090">
    <property type="component" value="Unassembled WGS sequence"/>
</dbReference>
<protein>
    <submittedName>
        <fullName evidence="1">Uncharacterized protein</fullName>
    </submittedName>
</protein>
<name>A0A9D1L4R5_9FIRM</name>
<reference evidence="1" key="2">
    <citation type="journal article" date="2021" name="PeerJ">
        <title>Extensive microbial diversity within the chicken gut microbiome revealed by metagenomics and culture.</title>
        <authorList>
            <person name="Gilroy R."/>
            <person name="Ravi A."/>
            <person name="Getino M."/>
            <person name="Pursley I."/>
            <person name="Horton D.L."/>
            <person name="Alikhan N.F."/>
            <person name="Baker D."/>
            <person name="Gharbi K."/>
            <person name="Hall N."/>
            <person name="Watson M."/>
            <person name="Adriaenssens E.M."/>
            <person name="Foster-Nyarko E."/>
            <person name="Jarju S."/>
            <person name="Secka A."/>
            <person name="Antonio M."/>
            <person name="Oren A."/>
            <person name="Chaudhuri R.R."/>
            <person name="La Ragione R."/>
            <person name="Hildebrand F."/>
            <person name="Pallen M.J."/>
        </authorList>
    </citation>
    <scope>NUCLEOTIDE SEQUENCE</scope>
    <source>
        <strain evidence="1">ChiHcec3-6078</strain>
    </source>
</reference>
<dbReference type="EMBL" id="DVMP01000003">
    <property type="protein sequence ID" value="HIU24879.1"/>
    <property type="molecule type" value="Genomic_DNA"/>
</dbReference>
<comment type="caution">
    <text evidence="1">The sequence shown here is derived from an EMBL/GenBank/DDBJ whole genome shotgun (WGS) entry which is preliminary data.</text>
</comment>
<organism evidence="1 2">
    <name type="scientific">Candidatus Allocopromorpha excrementigallinarum</name>
    <dbReference type="NCBI Taxonomy" id="2840742"/>
    <lineage>
        <taxon>Bacteria</taxon>
        <taxon>Bacillati</taxon>
        <taxon>Bacillota</taxon>
        <taxon>Clostridia</taxon>
        <taxon>Eubacteriales</taxon>
        <taxon>Eubacteriaceae</taxon>
        <taxon>Eubacteriaceae incertae sedis</taxon>
        <taxon>Candidatus Allocopromorpha</taxon>
    </lineage>
</organism>
<sequence length="149" mass="17333">MSTSIENLRRIAKRDVKDHTAIFDLYVVVGRDIDYLAIKFGMNPEDIMNLLEGYGETVYADDTTEETEKMETMLDRVYDPSGKGRLPDLSRLLVEEYIGHFYPGIASENPENDWICIDAYLDVKHPGWKAHFGQKRDQAKKKRRKSIFR</sequence>
<proteinExistence type="predicted"/>
<accession>A0A9D1L4R5</accession>
<gene>
    <name evidence="1" type="ORF">IAC50_00080</name>
</gene>
<evidence type="ECO:0000313" key="1">
    <source>
        <dbReference type="EMBL" id="HIU24879.1"/>
    </source>
</evidence>
<reference evidence="1" key="1">
    <citation type="submission" date="2020-10" db="EMBL/GenBank/DDBJ databases">
        <authorList>
            <person name="Gilroy R."/>
        </authorList>
    </citation>
    <scope>NUCLEOTIDE SEQUENCE</scope>
    <source>
        <strain evidence="1">ChiHcec3-6078</strain>
    </source>
</reference>